<dbReference type="InterPro" id="IPR013783">
    <property type="entry name" value="Ig-like_fold"/>
</dbReference>
<dbReference type="Gene3D" id="2.60.40.10">
    <property type="entry name" value="Immunoglobulins"/>
    <property type="match status" value="1"/>
</dbReference>
<sequence>MPRIRFFVFTITLSSILFYPSCNDNVGSSAESWVTFRIDMSSETVSANGVHIAGTMQSVNGSIEEMLDSDDDGVYEVSLSCVIGDTVQYIYLNSNVLGGNAEVIDTLPCALSGTGNRWLEVPDTDSIILDIACYNSCSPCVDTTTTASLDDLYLFKGLWELRDICVGIDTIGFTVDTLSGDTTWETANIGPEHDSLLIFFPNSGAYFTFGDWQGKCDSEANSCFFTGTFDIEIDSSGELYTYSFMNEENDSFLVYFTLELGVDSLNHFIYDPNILTINYFIPPAYSFASKTEVYDKINDDFDNIPDNIPNFTPVCSGSGRSLLDDRMWLIYNP</sequence>
<reference evidence="1" key="1">
    <citation type="submission" date="2018-05" db="EMBL/GenBank/DDBJ databases">
        <authorList>
            <person name="Lanie J.A."/>
            <person name="Ng W.-L."/>
            <person name="Kazmierczak K.M."/>
            <person name="Andrzejewski T.M."/>
            <person name="Davidsen T.M."/>
            <person name="Wayne K.J."/>
            <person name="Tettelin H."/>
            <person name="Glass J.I."/>
            <person name="Rusch D."/>
            <person name="Podicherti R."/>
            <person name="Tsui H.-C.T."/>
            <person name="Winkler M.E."/>
        </authorList>
    </citation>
    <scope>NUCLEOTIDE SEQUENCE</scope>
</reference>
<evidence type="ECO:0000313" key="1">
    <source>
        <dbReference type="EMBL" id="SVC17166.1"/>
    </source>
</evidence>
<name>A0A382JZI3_9ZZZZ</name>
<organism evidence="1">
    <name type="scientific">marine metagenome</name>
    <dbReference type="NCBI Taxonomy" id="408172"/>
    <lineage>
        <taxon>unclassified sequences</taxon>
        <taxon>metagenomes</taxon>
        <taxon>ecological metagenomes</taxon>
    </lineage>
</organism>
<dbReference type="AlphaFoldDB" id="A0A382JZI3"/>
<gene>
    <name evidence="1" type="ORF">METZ01_LOCUS270020</name>
</gene>
<proteinExistence type="predicted"/>
<protein>
    <submittedName>
        <fullName evidence="1">Uncharacterized protein</fullName>
    </submittedName>
</protein>
<accession>A0A382JZI3</accession>
<dbReference type="EMBL" id="UINC01077226">
    <property type="protein sequence ID" value="SVC17166.1"/>
    <property type="molecule type" value="Genomic_DNA"/>
</dbReference>